<evidence type="ECO:0000259" key="2">
    <source>
        <dbReference type="Pfam" id="PF02190"/>
    </source>
</evidence>
<dbReference type="Proteomes" id="UP000289340">
    <property type="component" value="Chromosome 3"/>
</dbReference>
<sequence length="138" mass="15322">MLGVVGEAAPNDALELALFPLPLVLFPGAILPLQIFEFRYRIMMHRLLHTNLCFGVIYNNAISGTDEVSCVGEVIKHERLVDNRFFFFFSFLFLISARQVLLSVQGARAVPRERCRANKAVAGGVRDVAGGQEWSLLG</sequence>
<dbReference type="InterPro" id="IPR003111">
    <property type="entry name" value="Lon_prtase_N"/>
</dbReference>
<keyword evidence="1" id="KW-0812">Transmembrane</keyword>
<dbReference type="Gene3D" id="2.30.130.40">
    <property type="entry name" value="LON domain-like"/>
    <property type="match status" value="1"/>
</dbReference>
<dbReference type="SUPFAM" id="SSF88697">
    <property type="entry name" value="PUA domain-like"/>
    <property type="match status" value="1"/>
</dbReference>
<keyword evidence="1" id="KW-0472">Membrane</keyword>
<dbReference type="Pfam" id="PF02190">
    <property type="entry name" value="LON_substr_bdg"/>
    <property type="match status" value="1"/>
</dbReference>
<dbReference type="PANTHER" id="PTHR46732">
    <property type="entry name" value="ATP-DEPENDENT PROTEASE LA (LON) DOMAIN PROTEIN"/>
    <property type="match status" value="1"/>
</dbReference>
<keyword evidence="4" id="KW-1185">Reference proteome</keyword>
<name>A0A445L9A1_GLYSO</name>
<keyword evidence="1" id="KW-1133">Transmembrane helix</keyword>
<dbReference type="AlphaFoldDB" id="A0A445L9A1"/>
<feature type="transmembrane region" description="Helical" evidence="1">
    <location>
        <begin position="85"/>
        <end position="104"/>
    </location>
</feature>
<dbReference type="EMBL" id="QZWG01000003">
    <property type="protein sequence ID" value="RZC19780.1"/>
    <property type="molecule type" value="Genomic_DNA"/>
</dbReference>
<feature type="domain" description="Lon N-terminal" evidence="2">
    <location>
        <begin position="15"/>
        <end position="89"/>
    </location>
</feature>
<accession>A0A445L9A1</accession>
<evidence type="ECO:0000313" key="3">
    <source>
        <dbReference type="EMBL" id="RZC19780.1"/>
    </source>
</evidence>
<evidence type="ECO:0000313" key="4">
    <source>
        <dbReference type="Proteomes" id="UP000289340"/>
    </source>
</evidence>
<dbReference type="InterPro" id="IPR015947">
    <property type="entry name" value="PUA-like_sf"/>
</dbReference>
<comment type="caution">
    <text evidence="3">The sequence shown here is derived from an EMBL/GenBank/DDBJ whole genome shotgun (WGS) entry which is preliminary data.</text>
</comment>
<dbReference type="PANTHER" id="PTHR46732:SF8">
    <property type="entry name" value="ATP-DEPENDENT PROTEASE LA (LON) DOMAIN PROTEIN"/>
    <property type="match status" value="1"/>
</dbReference>
<feature type="transmembrane region" description="Helical" evidence="1">
    <location>
        <begin position="16"/>
        <end position="36"/>
    </location>
</feature>
<proteinExistence type="predicted"/>
<reference evidence="3 4" key="1">
    <citation type="submission" date="2018-09" db="EMBL/GenBank/DDBJ databases">
        <title>A high-quality reference genome of wild soybean provides a powerful tool to mine soybean genomes.</title>
        <authorList>
            <person name="Xie M."/>
            <person name="Chung C.Y.L."/>
            <person name="Li M.-W."/>
            <person name="Wong F.-L."/>
            <person name="Chan T.-F."/>
            <person name="Lam H.-M."/>
        </authorList>
    </citation>
    <scope>NUCLEOTIDE SEQUENCE [LARGE SCALE GENOMIC DNA]</scope>
    <source>
        <strain evidence="4">cv. W05</strain>
        <tissue evidence="3">Hypocotyl of etiolated seedlings</tissue>
    </source>
</reference>
<evidence type="ECO:0000256" key="1">
    <source>
        <dbReference type="SAM" id="Phobius"/>
    </source>
</evidence>
<organism evidence="3 4">
    <name type="scientific">Glycine soja</name>
    <name type="common">Wild soybean</name>
    <dbReference type="NCBI Taxonomy" id="3848"/>
    <lineage>
        <taxon>Eukaryota</taxon>
        <taxon>Viridiplantae</taxon>
        <taxon>Streptophyta</taxon>
        <taxon>Embryophyta</taxon>
        <taxon>Tracheophyta</taxon>
        <taxon>Spermatophyta</taxon>
        <taxon>Magnoliopsida</taxon>
        <taxon>eudicotyledons</taxon>
        <taxon>Gunneridae</taxon>
        <taxon>Pentapetalae</taxon>
        <taxon>rosids</taxon>
        <taxon>fabids</taxon>
        <taxon>Fabales</taxon>
        <taxon>Fabaceae</taxon>
        <taxon>Papilionoideae</taxon>
        <taxon>50 kb inversion clade</taxon>
        <taxon>NPAAA clade</taxon>
        <taxon>indigoferoid/millettioid clade</taxon>
        <taxon>Phaseoleae</taxon>
        <taxon>Glycine</taxon>
        <taxon>Glycine subgen. Soja</taxon>
    </lineage>
</organism>
<dbReference type="InterPro" id="IPR046336">
    <property type="entry name" value="Lon_prtase_N_sf"/>
</dbReference>
<gene>
    <name evidence="3" type="ORF">D0Y65_006572</name>
</gene>
<protein>
    <recommendedName>
        <fullName evidence="2">Lon N-terminal domain-containing protein</fullName>
    </recommendedName>
</protein>